<dbReference type="HAMAP" id="MF_00227">
    <property type="entry name" value="RNase_P"/>
    <property type="match status" value="1"/>
</dbReference>
<comment type="catalytic activity">
    <reaction evidence="6">
        <text>Endonucleolytic cleavage of RNA, removing 5'-extranucleotides from tRNA precursor.</text>
        <dbReference type="EC" id="3.1.26.5"/>
    </reaction>
</comment>
<dbReference type="NCBIfam" id="TIGR00188">
    <property type="entry name" value="rnpA"/>
    <property type="match status" value="1"/>
</dbReference>
<dbReference type="eggNOG" id="COG0594">
    <property type="taxonomic scope" value="Bacteria"/>
</dbReference>
<evidence type="ECO:0000256" key="7">
    <source>
        <dbReference type="NCBIfam" id="TIGR00188"/>
    </source>
</evidence>
<dbReference type="GO" id="GO:0004526">
    <property type="term" value="F:ribonuclease P activity"/>
    <property type="evidence" value="ECO:0007669"/>
    <property type="project" value="UniProtKB-UniRule"/>
</dbReference>
<dbReference type="Gene3D" id="3.30.230.10">
    <property type="match status" value="1"/>
</dbReference>
<dbReference type="STRING" id="28176.CF66_6046"/>
<dbReference type="GO" id="GO:0000049">
    <property type="term" value="F:tRNA binding"/>
    <property type="evidence" value="ECO:0007669"/>
    <property type="project" value="UniProtKB-UniRule"/>
</dbReference>
<dbReference type="PANTHER" id="PTHR33992">
    <property type="entry name" value="RIBONUCLEASE P PROTEIN COMPONENT"/>
    <property type="match status" value="1"/>
</dbReference>
<dbReference type="RefSeq" id="WP_016504189.1">
    <property type="nucleotide sequence ID" value="NZ_AMSD01000002.1"/>
</dbReference>
<dbReference type="InterPro" id="IPR000100">
    <property type="entry name" value="RNase_P"/>
</dbReference>
<dbReference type="GO" id="GO:0001682">
    <property type="term" value="P:tRNA 5'-leader removal"/>
    <property type="evidence" value="ECO:0007669"/>
    <property type="project" value="UniProtKB-UniRule"/>
</dbReference>
<accession>S3EH96</accession>
<dbReference type="PANTHER" id="PTHR33992:SF1">
    <property type="entry name" value="RIBONUCLEASE P PROTEIN COMPONENT"/>
    <property type="match status" value="1"/>
</dbReference>
<dbReference type="EC" id="3.1.26.5" evidence="6 7"/>
<reference evidence="8 9" key="1">
    <citation type="journal article" date="2014" name="Environ. Microbiol.">
        <title>Genomic signatures of obligate host dependence in the luminous bacterial symbiont of a vertebrate.</title>
        <authorList>
            <person name="Hendry T.A."/>
            <person name="de Wet J.R."/>
            <person name="Dunlap P.V."/>
        </authorList>
    </citation>
    <scope>NUCLEOTIDE SEQUENCE [LARGE SCALE GENOMIC DNA]</scope>
    <source>
        <strain evidence="8 9">Akat1</strain>
    </source>
</reference>
<dbReference type="GO" id="GO:0042781">
    <property type="term" value="F:3'-tRNA processing endoribonuclease activity"/>
    <property type="evidence" value="ECO:0007669"/>
    <property type="project" value="TreeGrafter"/>
</dbReference>
<protein>
    <recommendedName>
        <fullName evidence="6 7">Ribonuclease P protein component</fullName>
        <shortName evidence="6">RNase P protein</shortName>
        <shortName evidence="6">RNaseP protein</shortName>
        <ecNumber evidence="6 7">3.1.26.5</ecNumber>
    </recommendedName>
    <alternativeName>
        <fullName evidence="6">Protein C5</fullName>
    </alternativeName>
</protein>
<evidence type="ECO:0000256" key="6">
    <source>
        <dbReference type="HAMAP-Rule" id="MF_00227"/>
    </source>
</evidence>
<dbReference type="GO" id="GO:0030677">
    <property type="term" value="C:ribonuclease P complex"/>
    <property type="evidence" value="ECO:0007669"/>
    <property type="project" value="TreeGrafter"/>
</dbReference>
<dbReference type="PATRIC" id="fig|1236703.3.peg.900"/>
<keyword evidence="1 6" id="KW-0819">tRNA processing</keyword>
<keyword evidence="9" id="KW-1185">Reference proteome</keyword>
<dbReference type="AlphaFoldDB" id="S3EH96"/>
<gene>
    <name evidence="6 8" type="primary">rnpA</name>
    <name evidence="8" type="ORF">O1U_0863</name>
</gene>
<name>S3EH96_9GAMM</name>
<evidence type="ECO:0000256" key="3">
    <source>
        <dbReference type="ARBA" id="ARBA00022759"/>
    </source>
</evidence>
<dbReference type="SUPFAM" id="SSF54211">
    <property type="entry name" value="Ribosomal protein S5 domain 2-like"/>
    <property type="match status" value="1"/>
</dbReference>
<comment type="similarity">
    <text evidence="6">Belongs to the RnpA family.</text>
</comment>
<dbReference type="Pfam" id="PF00825">
    <property type="entry name" value="Ribonuclease_P"/>
    <property type="match status" value="1"/>
</dbReference>
<comment type="subunit">
    <text evidence="6">Consists of a catalytic RNA component (M1 or rnpB) and a protein subunit.</text>
</comment>
<keyword evidence="4 6" id="KW-0378">Hydrolase</keyword>
<dbReference type="InterPro" id="IPR014721">
    <property type="entry name" value="Ribsml_uS5_D2-typ_fold_subgr"/>
</dbReference>
<organism evidence="8 9">
    <name type="scientific">Candidatus Photodesmus katoptron Akat1</name>
    <dbReference type="NCBI Taxonomy" id="1236703"/>
    <lineage>
        <taxon>Bacteria</taxon>
        <taxon>Pseudomonadati</taxon>
        <taxon>Pseudomonadota</taxon>
        <taxon>Gammaproteobacteria</taxon>
        <taxon>Vibrionales</taxon>
        <taxon>Vibrionaceae</taxon>
        <taxon>Candidatus Photodesmus</taxon>
    </lineage>
</organism>
<evidence type="ECO:0000256" key="5">
    <source>
        <dbReference type="ARBA" id="ARBA00022884"/>
    </source>
</evidence>
<dbReference type="InterPro" id="IPR020568">
    <property type="entry name" value="Ribosomal_Su5_D2-typ_SF"/>
</dbReference>
<comment type="function">
    <text evidence="6">RNaseP catalyzes the removal of the 5'-leader sequence from pre-tRNA to produce the mature 5'-terminus. It can also cleave other RNA substrates such as 4.5S RNA. The protein component plays an auxiliary but essential role in vivo by binding to the 5'-leader sequence and broadening the substrate specificity of the ribozyme.</text>
</comment>
<dbReference type="Proteomes" id="UP000053688">
    <property type="component" value="Unassembled WGS sequence"/>
</dbReference>
<dbReference type="EMBL" id="AMSD01000002">
    <property type="protein sequence ID" value="EPE37558.1"/>
    <property type="molecule type" value="Genomic_DNA"/>
</dbReference>
<keyword evidence="5 6" id="KW-0694">RNA-binding</keyword>
<evidence type="ECO:0000256" key="2">
    <source>
        <dbReference type="ARBA" id="ARBA00022722"/>
    </source>
</evidence>
<keyword evidence="3 6" id="KW-0255">Endonuclease</keyword>
<sequence length="119" mass="14126">MCVRYRFNKRVRLSNSEHYHSVFQKAHCVNSLYLTILSRENFLGSPRLGLAVPKKEIGNAVDRNNFKRLARESFRKNQHKLPNKDFVVIAKRHFQKLSNNETFLVFNKLWSRLFLFSLG</sequence>
<evidence type="ECO:0000313" key="8">
    <source>
        <dbReference type="EMBL" id="EPE37558.1"/>
    </source>
</evidence>
<evidence type="ECO:0000313" key="9">
    <source>
        <dbReference type="Proteomes" id="UP000053688"/>
    </source>
</evidence>
<evidence type="ECO:0000256" key="4">
    <source>
        <dbReference type="ARBA" id="ARBA00022801"/>
    </source>
</evidence>
<keyword evidence="2 6" id="KW-0540">Nuclease</keyword>
<proteinExistence type="inferred from homology"/>
<evidence type="ECO:0000256" key="1">
    <source>
        <dbReference type="ARBA" id="ARBA00022694"/>
    </source>
</evidence>
<comment type="caution">
    <text evidence="8">The sequence shown here is derived from an EMBL/GenBank/DDBJ whole genome shotgun (WGS) entry which is preliminary data.</text>
</comment>